<dbReference type="GO" id="GO:0016887">
    <property type="term" value="F:ATP hydrolysis activity"/>
    <property type="evidence" value="ECO:0007669"/>
    <property type="project" value="InterPro"/>
</dbReference>
<dbReference type="EMBL" id="CP009962">
    <property type="protein sequence ID" value="AIY39188.1"/>
    <property type="molecule type" value="Genomic_DNA"/>
</dbReference>
<proteinExistence type="predicted"/>
<keyword evidence="2" id="KW-0547">Nucleotide-binding</keyword>
<dbReference type="Proteomes" id="UP000030302">
    <property type="component" value="Chromosome"/>
</dbReference>
<organism evidence="5 6">
    <name type="scientific">Collimonas arenae</name>
    <dbReference type="NCBI Taxonomy" id="279058"/>
    <lineage>
        <taxon>Bacteria</taxon>
        <taxon>Pseudomonadati</taxon>
        <taxon>Pseudomonadota</taxon>
        <taxon>Betaproteobacteria</taxon>
        <taxon>Burkholderiales</taxon>
        <taxon>Oxalobacteraceae</taxon>
        <taxon>Collimonas</taxon>
    </lineage>
</organism>
<feature type="domain" description="ABC transporter" evidence="4">
    <location>
        <begin position="9"/>
        <end position="206"/>
    </location>
</feature>
<dbReference type="AlphaFoldDB" id="A0A0A1F378"/>
<dbReference type="InterPro" id="IPR051782">
    <property type="entry name" value="ABC_Transporter_VariousFunc"/>
</dbReference>
<evidence type="ECO:0000256" key="1">
    <source>
        <dbReference type="ARBA" id="ARBA00022448"/>
    </source>
</evidence>
<dbReference type="SUPFAM" id="SSF52540">
    <property type="entry name" value="P-loop containing nucleoside triphosphate hydrolases"/>
    <property type="match status" value="1"/>
</dbReference>
<evidence type="ECO:0000259" key="4">
    <source>
        <dbReference type="PROSITE" id="PS50893"/>
    </source>
</evidence>
<dbReference type="Pfam" id="PF00005">
    <property type="entry name" value="ABC_tran"/>
    <property type="match status" value="1"/>
</dbReference>
<dbReference type="PANTHER" id="PTHR42939:SF1">
    <property type="entry name" value="ABC TRANSPORTER ATP-BINDING PROTEIN ALBC-RELATED"/>
    <property type="match status" value="1"/>
</dbReference>
<name>A0A0A1F378_9BURK</name>
<reference evidence="6" key="1">
    <citation type="journal article" date="2014" name="Soil Biol. Biochem.">
        <title>Structure and function of bacterial communities in ageing soils: Insights from the Mendocino ecological staircase.</title>
        <authorList>
            <person name="Uroz S."/>
            <person name="Tech J.J."/>
            <person name="Sawaya N.A."/>
            <person name="Frey-Klett P."/>
            <person name="Leveau J.H.J."/>
        </authorList>
    </citation>
    <scope>NUCLEOTIDE SEQUENCE [LARGE SCALE GENOMIC DNA]</scope>
    <source>
        <strain evidence="6">Cal35</strain>
    </source>
</reference>
<evidence type="ECO:0000256" key="3">
    <source>
        <dbReference type="ARBA" id="ARBA00022840"/>
    </source>
</evidence>
<dbReference type="HOGENOM" id="CLU_000604_1_2_4"/>
<evidence type="ECO:0000313" key="6">
    <source>
        <dbReference type="Proteomes" id="UP000030302"/>
    </source>
</evidence>
<dbReference type="PROSITE" id="PS50893">
    <property type="entry name" value="ABC_TRANSPORTER_2"/>
    <property type="match status" value="1"/>
</dbReference>
<dbReference type="InterPro" id="IPR003439">
    <property type="entry name" value="ABC_transporter-like_ATP-bd"/>
</dbReference>
<dbReference type="InterPro" id="IPR027417">
    <property type="entry name" value="P-loop_NTPase"/>
</dbReference>
<dbReference type="OrthoDB" id="8772152at2"/>
<accession>A0A0A1F378</accession>
<keyword evidence="6" id="KW-1185">Reference proteome</keyword>
<dbReference type="RefSeq" id="WP_038483873.1">
    <property type="nucleotide sequence ID" value="NZ_CP009962.1"/>
</dbReference>
<dbReference type="KEGG" id="care:LT85_0028"/>
<dbReference type="Gene3D" id="3.40.50.300">
    <property type="entry name" value="P-loop containing nucleotide triphosphate hydrolases"/>
    <property type="match status" value="1"/>
</dbReference>
<evidence type="ECO:0000313" key="5">
    <source>
        <dbReference type="EMBL" id="AIY39188.1"/>
    </source>
</evidence>
<gene>
    <name evidence="5" type="primary">ccmA</name>
    <name evidence="5" type="ORF">LT85_0028</name>
</gene>
<protein>
    <submittedName>
        <fullName evidence="5">ABC transporter involved in cytochrome c biogenesis</fullName>
    </submittedName>
</protein>
<dbReference type="STRING" id="279058.LT85_0028"/>
<keyword evidence="3" id="KW-0067">ATP-binding</keyword>
<dbReference type="PANTHER" id="PTHR42939">
    <property type="entry name" value="ABC TRANSPORTER ATP-BINDING PROTEIN ALBC-RELATED"/>
    <property type="match status" value="1"/>
</dbReference>
<dbReference type="GO" id="GO:0005524">
    <property type="term" value="F:ATP binding"/>
    <property type="evidence" value="ECO:0007669"/>
    <property type="project" value="UniProtKB-KW"/>
</dbReference>
<keyword evidence="1" id="KW-0813">Transport</keyword>
<evidence type="ECO:0000256" key="2">
    <source>
        <dbReference type="ARBA" id="ARBA00022741"/>
    </source>
</evidence>
<sequence>MPAQPSPILQATNLTFHYPERALFSNWSADIPAGVTLVRGGDGCGKSSLLQLLAGALQAQAGQLQIGDVRLDQQPEAYRRHLFWIDPRSEAFDQITTREYFASLPAAYPGFDDSLLPALAEGLSLTPHLDKKLYMLSTGSKRKVWLAAAFAANATLTLLDDPFAGLDKASINFVKKMLTQAVANPTQARVIALYEVPDGVPLAAHLDLGD</sequence>